<comment type="caution">
    <text evidence="1">The sequence shown here is derived from an EMBL/GenBank/DDBJ whole genome shotgun (WGS) entry which is preliminary data.</text>
</comment>
<gene>
    <name evidence="1" type="ORF">FGO68_gene3226</name>
</gene>
<sequence>MRQRKAINVPLPTAGSTMALRAHQAFTQGSSIMQGAKLRERKPPSNLFQRQKPDKISPCRLSQTQICPRAHSRELLCSSALKLQRRTILISKRDERYTAERSPNE</sequence>
<protein>
    <submittedName>
        <fullName evidence="1">Uncharacterized protein</fullName>
    </submittedName>
</protein>
<evidence type="ECO:0000313" key="1">
    <source>
        <dbReference type="EMBL" id="TNV81956.1"/>
    </source>
</evidence>
<keyword evidence="2" id="KW-1185">Reference proteome</keyword>
<evidence type="ECO:0000313" key="2">
    <source>
        <dbReference type="Proteomes" id="UP000785679"/>
    </source>
</evidence>
<dbReference type="EMBL" id="RRYP01005528">
    <property type="protein sequence ID" value="TNV81956.1"/>
    <property type="molecule type" value="Genomic_DNA"/>
</dbReference>
<reference evidence="1" key="1">
    <citation type="submission" date="2019-06" db="EMBL/GenBank/DDBJ databases">
        <authorList>
            <person name="Zheng W."/>
        </authorList>
    </citation>
    <scope>NUCLEOTIDE SEQUENCE</scope>
    <source>
        <strain evidence="1">QDHG01</strain>
    </source>
</reference>
<accession>A0A8J8NXD6</accession>
<dbReference type="AlphaFoldDB" id="A0A8J8NXD6"/>
<organism evidence="1 2">
    <name type="scientific">Halteria grandinella</name>
    <dbReference type="NCBI Taxonomy" id="5974"/>
    <lineage>
        <taxon>Eukaryota</taxon>
        <taxon>Sar</taxon>
        <taxon>Alveolata</taxon>
        <taxon>Ciliophora</taxon>
        <taxon>Intramacronucleata</taxon>
        <taxon>Spirotrichea</taxon>
        <taxon>Stichotrichia</taxon>
        <taxon>Sporadotrichida</taxon>
        <taxon>Halteriidae</taxon>
        <taxon>Halteria</taxon>
    </lineage>
</organism>
<proteinExistence type="predicted"/>
<dbReference type="Proteomes" id="UP000785679">
    <property type="component" value="Unassembled WGS sequence"/>
</dbReference>
<name>A0A8J8NXD6_HALGN</name>